<dbReference type="InterPro" id="IPR058570">
    <property type="entry name" value="HROB_OB"/>
</dbReference>
<feature type="domain" description="Homologous recombination OB-fold protein OB-fold" evidence="1">
    <location>
        <begin position="169"/>
        <end position="238"/>
    </location>
</feature>
<dbReference type="GO" id="GO:0000725">
    <property type="term" value="P:recombinational repair"/>
    <property type="evidence" value="ECO:0007669"/>
    <property type="project" value="InterPro"/>
</dbReference>
<dbReference type="Pfam" id="PF15072">
    <property type="entry name" value="HROB"/>
    <property type="match status" value="1"/>
</dbReference>
<dbReference type="InterPro" id="IPR028045">
    <property type="entry name" value="HROB"/>
</dbReference>
<dbReference type="PANTHER" id="PTHR14523">
    <property type="entry name" value="UNCHARACTERIZED PROTEIN C17ORF53 HOMOLOG"/>
    <property type="match status" value="1"/>
</dbReference>
<evidence type="ECO:0000313" key="2">
    <source>
        <dbReference type="EMBL" id="GEU82184.1"/>
    </source>
</evidence>
<dbReference type="AlphaFoldDB" id="A0A6L2NCA9"/>
<gene>
    <name evidence="2" type="ORF">Tci_054162</name>
</gene>
<organism evidence="2">
    <name type="scientific">Tanacetum cinerariifolium</name>
    <name type="common">Dalmatian daisy</name>
    <name type="synonym">Chrysanthemum cinerariifolium</name>
    <dbReference type="NCBI Taxonomy" id="118510"/>
    <lineage>
        <taxon>Eukaryota</taxon>
        <taxon>Viridiplantae</taxon>
        <taxon>Streptophyta</taxon>
        <taxon>Embryophyta</taxon>
        <taxon>Tracheophyta</taxon>
        <taxon>Spermatophyta</taxon>
        <taxon>Magnoliopsida</taxon>
        <taxon>eudicotyledons</taxon>
        <taxon>Gunneridae</taxon>
        <taxon>Pentapetalae</taxon>
        <taxon>asterids</taxon>
        <taxon>campanulids</taxon>
        <taxon>Asterales</taxon>
        <taxon>Asteraceae</taxon>
        <taxon>Asteroideae</taxon>
        <taxon>Anthemideae</taxon>
        <taxon>Anthemidinae</taxon>
        <taxon>Tanacetum</taxon>
    </lineage>
</organism>
<protein>
    <recommendedName>
        <fullName evidence="1">Homologous recombination OB-fold protein OB-fold domain-containing protein</fullName>
    </recommendedName>
</protein>
<reference evidence="2" key="1">
    <citation type="journal article" date="2019" name="Sci. Rep.">
        <title>Draft genome of Tanacetum cinerariifolium, the natural source of mosquito coil.</title>
        <authorList>
            <person name="Yamashiro T."/>
            <person name="Shiraishi A."/>
            <person name="Satake H."/>
            <person name="Nakayama K."/>
        </authorList>
    </citation>
    <scope>NUCLEOTIDE SEQUENCE</scope>
</reference>
<dbReference type="EMBL" id="BKCJ010008431">
    <property type="protein sequence ID" value="GEU82184.1"/>
    <property type="molecule type" value="Genomic_DNA"/>
</dbReference>
<proteinExistence type="predicted"/>
<accession>A0A6L2NCA9</accession>
<comment type="caution">
    <text evidence="2">The sequence shown here is derived from an EMBL/GenBank/DDBJ whole genome shotgun (WGS) entry which is preliminary data.</text>
</comment>
<dbReference type="PANTHER" id="PTHR14523:SF1">
    <property type="entry name" value="HOMOLOGOUS RECOMBINATION OB-FOLD PROTEIN"/>
    <property type="match status" value="1"/>
</dbReference>
<sequence length="238" mass="26563">MKLLLVVVEKEMLFSENRTNLTTVDSNLYIFIELKTQLLKELSKLDSNFNNKNEPWEYSLDIDDFDLHLTPDLSNSTRVEPSTSTQYPVRIIPGLAGLVQQARLLKEKVFILDPDEALMSTQPYMEKVVEDVGDDDDFKSAAWVNATNYVNAFGGTCLGDVDDFLKKGKLKQIVGIVRSCSPNMLGDLNVTLKDLSGTIPETVHYKVIDEGGYGKDITVGVAMILKNVSVFTPKPSKH</sequence>
<evidence type="ECO:0000259" key="1">
    <source>
        <dbReference type="Pfam" id="PF15072"/>
    </source>
</evidence>
<name>A0A6L2NCA9_TANCI</name>